<dbReference type="Proteomes" id="UP000784294">
    <property type="component" value="Unassembled WGS sequence"/>
</dbReference>
<sequence>MPLSRSLLADRAMRNRAYAKALYYQEQEFLEAVEKRSAGPSPATLSALLTINNCLQLDEAANGVLVYAMRNPRDQLVGQM</sequence>
<evidence type="ECO:0000313" key="1">
    <source>
        <dbReference type="EMBL" id="VEL18641.1"/>
    </source>
</evidence>
<accession>A0A448WRU3</accession>
<protein>
    <submittedName>
        <fullName evidence="1">Uncharacterized protein</fullName>
    </submittedName>
</protein>
<name>A0A448WRU3_9PLAT</name>
<keyword evidence="2" id="KW-1185">Reference proteome</keyword>
<gene>
    <name evidence="1" type="ORF">PXEA_LOCUS12081</name>
</gene>
<dbReference type="EMBL" id="CAAALY010037902">
    <property type="protein sequence ID" value="VEL18641.1"/>
    <property type="molecule type" value="Genomic_DNA"/>
</dbReference>
<reference evidence="1" key="1">
    <citation type="submission" date="2018-11" db="EMBL/GenBank/DDBJ databases">
        <authorList>
            <consortium name="Pathogen Informatics"/>
        </authorList>
    </citation>
    <scope>NUCLEOTIDE SEQUENCE</scope>
</reference>
<comment type="caution">
    <text evidence="1">The sequence shown here is derived from an EMBL/GenBank/DDBJ whole genome shotgun (WGS) entry which is preliminary data.</text>
</comment>
<organism evidence="1 2">
    <name type="scientific">Protopolystoma xenopodis</name>
    <dbReference type="NCBI Taxonomy" id="117903"/>
    <lineage>
        <taxon>Eukaryota</taxon>
        <taxon>Metazoa</taxon>
        <taxon>Spiralia</taxon>
        <taxon>Lophotrochozoa</taxon>
        <taxon>Platyhelminthes</taxon>
        <taxon>Monogenea</taxon>
        <taxon>Polyopisthocotylea</taxon>
        <taxon>Polystomatidea</taxon>
        <taxon>Polystomatidae</taxon>
        <taxon>Protopolystoma</taxon>
    </lineage>
</organism>
<proteinExistence type="predicted"/>
<evidence type="ECO:0000313" key="2">
    <source>
        <dbReference type="Proteomes" id="UP000784294"/>
    </source>
</evidence>
<dbReference type="OrthoDB" id="6265484at2759"/>
<dbReference type="AlphaFoldDB" id="A0A448WRU3"/>